<keyword evidence="2" id="KW-1185">Reference proteome</keyword>
<gene>
    <name evidence="1" type="ORF">ANN_27649</name>
</gene>
<dbReference type="Gene3D" id="1.10.10.1450">
    <property type="match status" value="1"/>
</dbReference>
<dbReference type="PANTHER" id="PTHR46060:SF1">
    <property type="entry name" value="MARINER MOS1 TRANSPOSASE-LIKE PROTEIN"/>
    <property type="match status" value="1"/>
</dbReference>
<name>A0ABQ8RWJ2_PERAM</name>
<comment type="caution">
    <text evidence="1">The sequence shown here is derived from an EMBL/GenBank/DDBJ whole genome shotgun (WGS) entry which is preliminary data.</text>
</comment>
<accession>A0ABQ8RWJ2</accession>
<organism evidence="1 2">
    <name type="scientific">Periplaneta americana</name>
    <name type="common">American cockroach</name>
    <name type="synonym">Blatta americana</name>
    <dbReference type="NCBI Taxonomy" id="6978"/>
    <lineage>
        <taxon>Eukaryota</taxon>
        <taxon>Metazoa</taxon>
        <taxon>Ecdysozoa</taxon>
        <taxon>Arthropoda</taxon>
        <taxon>Hexapoda</taxon>
        <taxon>Insecta</taxon>
        <taxon>Pterygota</taxon>
        <taxon>Neoptera</taxon>
        <taxon>Polyneoptera</taxon>
        <taxon>Dictyoptera</taxon>
        <taxon>Blattodea</taxon>
        <taxon>Blattoidea</taxon>
        <taxon>Blattidae</taxon>
        <taxon>Blattinae</taxon>
        <taxon>Periplaneta</taxon>
    </lineage>
</organism>
<dbReference type="Proteomes" id="UP001148838">
    <property type="component" value="Unassembled WGS sequence"/>
</dbReference>
<dbReference type="InterPro" id="IPR052709">
    <property type="entry name" value="Transposase-MT_Hybrid"/>
</dbReference>
<reference evidence="1 2" key="1">
    <citation type="journal article" date="2022" name="Allergy">
        <title>Genome assembly and annotation of Periplaneta americana reveal a comprehensive cockroach allergen profile.</title>
        <authorList>
            <person name="Wang L."/>
            <person name="Xiong Q."/>
            <person name="Saelim N."/>
            <person name="Wang L."/>
            <person name="Nong W."/>
            <person name="Wan A.T."/>
            <person name="Shi M."/>
            <person name="Liu X."/>
            <person name="Cao Q."/>
            <person name="Hui J.H.L."/>
            <person name="Sookrung N."/>
            <person name="Leung T.F."/>
            <person name="Tungtrongchitr A."/>
            <person name="Tsui S.K.W."/>
        </authorList>
    </citation>
    <scope>NUCLEOTIDE SEQUENCE [LARGE SCALE GENOMIC DNA]</scope>
    <source>
        <strain evidence="1">PWHHKU_190912</strain>
    </source>
</reference>
<evidence type="ECO:0008006" key="3">
    <source>
        <dbReference type="Google" id="ProtNLM"/>
    </source>
</evidence>
<dbReference type="Pfam" id="PF13412">
    <property type="entry name" value="HTH_24"/>
    <property type="match status" value="1"/>
</dbReference>
<evidence type="ECO:0000313" key="1">
    <source>
        <dbReference type="EMBL" id="KAJ4426022.1"/>
    </source>
</evidence>
<dbReference type="EMBL" id="JAJSOF020000041">
    <property type="protein sequence ID" value="KAJ4426022.1"/>
    <property type="molecule type" value="Genomic_DNA"/>
</dbReference>
<evidence type="ECO:0000313" key="2">
    <source>
        <dbReference type="Proteomes" id="UP001148838"/>
    </source>
</evidence>
<sequence length="230" mass="25917">MKALKNQSMQSVAVMMPEIADGINMEVNLLDLHVTGIKTECVDQGYELQFEETAVPMVKCEAEEGTCDVDTVKEELKLEITAEEDEFFTESKRQLRQLVSGTAGSCVEQRVVMKFLVNEGVSPAEIHRRLEAQYGVDTLSRSKTFEWCKRLKEGCTSVNSVTDHCGHPPSAIVPENIQHVERLILKNRRITCRELARLTNLSVGTINAITHDHLHFRKVGARWMSSKKTS</sequence>
<protein>
    <recommendedName>
        <fullName evidence="3">Mos1 transposase HTH domain-containing protein</fullName>
    </recommendedName>
</protein>
<proteinExistence type="predicted"/>
<dbReference type="PANTHER" id="PTHR46060">
    <property type="entry name" value="MARINER MOS1 TRANSPOSASE-LIKE PROTEIN"/>
    <property type="match status" value="1"/>
</dbReference>